<dbReference type="RefSeq" id="WP_009195216.1">
    <property type="nucleotide sequence ID" value="NZ_AODQ01000037.1"/>
</dbReference>
<evidence type="ECO:0000313" key="3">
    <source>
        <dbReference type="Proteomes" id="UP000011910"/>
    </source>
</evidence>
<proteinExistence type="predicted"/>
<evidence type="ECO:0000313" key="2">
    <source>
        <dbReference type="EMBL" id="EMR03026.1"/>
    </source>
</evidence>
<sequence length="196" mass="21399">MADLLYPRNEKYILRTIIAVSVVVPLLVAALLFTPMKLGLPLELVTRLPFVNALINSATSVLLILALLAVRKKKNRLHSQLMLSAMGLGTVFLVSYVLYHASVPSVVYGDANGDGLRDAAELAAVGGGLYAYLAILLTHIVLAAIVLPFVLMAAFFALQDKVILHRKVVKVAYPLWLYVSISGVVVYLMISPYYPF</sequence>
<dbReference type="PANTHER" id="PTHR37692">
    <property type="entry name" value="HYPOTHETICAL MEMBRANE SPANNING PROTEIN"/>
    <property type="match status" value="1"/>
</dbReference>
<feature type="transmembrane region" description="Helical" evidence="1">
    <location>
        <begin position="171"/>
        <end position="190"/>
    </location>
</feature>
<feature type="transmembrane region" description="Helical" evidence="1">
    <location>
        <begin position="82"/>
        <end position="99"/>
    </location>
</feature>
<dbReference type="PANTHER" id="PTHR37692:SF1">
    <property type="entry name" value="DUF420 DOMAIN-CONTAINING PROTEIN"/>
    <property type="match status" value="1"/>
</dbReference>
<dbReference type="OrthoDB" id="9811380at2"/>
<dbReference type="Proteomes" id="UP000011910">
    <property type="component" value="Unassembled WGS sequence"/>
</dbReference>
<evidence type="ECO:0000256" key="1">
    <source>
        <dbReference type="SAM" id="Phobius"/>
    </source>
</evidence>
<dbReference type="eggNOG" id="COG2322">
    <property type="taxonomic scope" value="Bacteria"/>
</dbReference>
<dbReference type="PATRIC" id="fig|1279009.4.peg.1849"/>
<gene>
    <name evidence="2" type="ORF">ADICEAN_01820</name>
</gene>
<accession>M7N714</accession>
<feature type="transmembrane region" description="Helical" evidence="1">
    <location>
        <begin position="12"/>
        <end position="33"/>
    </location>
</feature>
<dbReference type="EMBL" id="AODQ01000037">
    <property type="protein sequence ID" value="EMR03026.1"/>
    <property type="molecule type" value="Genomic_DNA"/>
</dbReference>
<keyword evidence="3" id="KW-1185">Reference proteome</keyword>
<dbReference type="InterPro" id="IPR007352">
    <property type="entry name" value="DUF420"/>
</dbReference>
<name>M7N714_9BACT</name>
<dbReference type="AlphaFoldDB" id="M7N714"/>
<keyword evidence="1" id="KW-1133">Transmembrane helix</keyword>
<dbReference type="Pfam" id="PF04238">
    <property type="entry name" value="DUF420"/>
    <property type="match status" value="1"/>
</dbReference>
<organism evidence="2 3">
    <name type="scientific">Cesiribacter andamanensis AMV16</name>
    <dbReference type="NCBI Taxonomy" id="1279009"/>
    <lineage>
        <taxon>Bacteria</taxon>
        <taxon>Pseudomonadati</taxon>
        <taxon>Bacteroidota</taxon>
        <taxon>Cytophagia</taxon>
        <taxon>Cytophagales</taxon>
        <taxon>Cesiribacteraceae</taxon>
        <taxon>Cesiribacter</taxon>
    </lineage>
</organism>
<feature type="transmembrane region" description="Helical" evidence="1">
    <location>
        <begin position="129"/>
        <end position="159"/>
    </location>
</feature>
<comment type="caution">
    <text evidence="2">The sequence shown here is derived from an EMBL/GenBank/DDBJ whole genome shotgun (WGS) entry which is preliminary data.</text>
</comment>
<feature type="transmembrane region" description="Helical" evidence="1">
    <location>
        <begin position="53"/>
        <end position="70"/>
    </location>
</feature>
<dbReference type="STRING" id="1279009.ADICEAN_01820"/>
<keyword evidence="1" id="KW-0472">Membrane</keyword>
<keyword evidence="1" id="KW-0812">Transmembrane</keyword>
<reference evidence="2 3" key="1">
    <citation type="journal article" date="2013" name="Genome Announc.">
        <title>Draft Genome Sequence of Cesiribacter andamanensis Strain AMV16T, Isolated from a Soil Sample from a Mud Volcano in the Andaman Islands, India.</title>
        <authorList>
            <person name="Shivaji S."/>
            <person name="Ara S."/>
            <person name="Begum Z."/>
            <person name="Srinivas T.N."/>
            <person name="Singh A."/>
            <person name="Kumar Pinnaka A."/>
        </authorList>
    </citation>
    <scope>NUCLEOTIDE SEQUENCE [LARGE SCALE GENOMIC DNA]</scope>
    <source>
        <strain evidence="2 3">AMV16</strain>
    </source>
</reference>
<protein>
    <submittedName>
        <fullName evidence="2">Putative membrane protein</fullName>
    </submittedName>
</protein>